<keyword evidence="1" id="KW-0472">Membrane</keyword>
<sequence length="136" mass="15531">MNWYLKVVRDNYANFSGRARRQEYWMFMLFHSVIIIVLAILTGLLVDLTDNGAYIAIFIGFYFLGTIIPTLAVTVRRLHDIGKSGWYFLLQLIPYVGGFIMFVFTLQPGNSGANQYGPDPKVLNIFDEIDDIGKPQ</sequence>
<gene>
    <name evidence="2" type="ORF">APS56_14920</name>
</gene>
<dbReference type="STRING" id="1736674.APS56_14920"/>
<reference evidence="2 3" key="1">
    <citation type="submission" date="2015-10" db="EMBL/GenBank/DDBJ databases">
        <authorList>
            <person name="Gilbert D.G."/>
        </authorList>
    </citation>
    <scope>NUCLEOTIDE SEQUENCE [LARGE SCALE GENOMIC DNA]</scope>
    <source>
        <strain evidence="3">HZ-22</strain>
    </source>
</reference>
<dbReference type="InterPro" id="IPR008523">
    <property type="entry name" value="DUF805"/>
</dbReference>
<proteinExistence type="predicted"/>
<evidence type="ECO:0008006" key="4">
    <source>
        <dbReference type="Google" id="ProtNLM"/>
    </source>
</evidence>
<evidence type="ECO:0000256" key="1">
    <source>
        <dbReference type="SAM" id="Phobius"/>
    </source>
</evidence>
<keyword evidence="3" id="KW-1185">Reference proteome</keyword>
<keyword evidence="1" id="KW-0812">Transmembrane</keyword>
<dbReference type="Pfam" id="PF05656">
    <property type="entry name" value="DUF805"/>
    <property type="match status" value="1"/>
</dbReference>
<dbReference type="EMBL" id="CP012898">
    <property type="protein sequence ID" value="ALJ06351.1"/>
    <property type="molecule type" value="Genomic_DNA"/>
</dbReference>
<feature type="transmembrane region" description="Helical" evidence="1">
    <location>
        <begin position="52"/>
        <end position="74"/>
    </location>
</feature>
<dbReference type="KEGG" id="ahz:APS56_14920"/>
<organism evidence="2 3">
    <name type="scientific">Pseudalgibacter alginicilyticus</name>
    <dbReference type="NCBI Taxonomy" id="1736674"/>
    <lineage>
        <taxon>Bacteria</taxon>
        <taxon>Pseudomonadati</taxon>
        <taxon>Bacteroidota</taxon>
        <taxon>Flavobacteriia</taxon>
        <taxon>Flavobacteriales</taxon>
        <taxon>Flavobacteriaceae</taxon>
        <taxon>Pseudalgibacter</taxon>
    </lineage>
</organism>
<evidence type="ECO:0000313" key="3">
    <source>
        <dbReference type="Proteomes" id="UP000057981"/>
    </source>
</evidence>
<dbReference type="RefSeq" id="WP_054730134.1">
    <property type="nucleotide sequence ID" value="NZ_CP012898.1"/>
</dbReference>
<protein>
    <recommendedName>
        <fullName evidence="4">DUF805 domain-containing protein</fullName>
    </recommendedName>
</protein>
<dbReference type="PANTHER" id="PTHR34980:SF2">
    <property type="entry name" value="INNER MEMBRANE PROTEIN YHAH-RELATED"/>
    <property type="match status" value="1"/>
</dbReference>
<accession>A0A0P0D094</accession>
<feature type="transmembrane region" description="Helical" evidence="1">
    <location>
        <begin position="24"/>
        <end position="46"/>
    </location>
</feature>
<dbReference type="Proteomes" id="UP000057981">
    <property type="component" value="Chromosome"/>
</dbReference>
<feature type="transmembrane region" description="Helical" evidence="1">
    <location>
        <begin position="86"/>
        <end position="106"/>
    </location>
</feature>
<dbReference type="GO" id="GO:0005886">
    <property type="term" value="C:plasma membrane"/>
    <property type="evidence" value="ECO:0007669"/>
    <property type="project" value="TreeGrafter"/>
</dbReference>
<dbReference type="AlphaFoldDB" id="A0A0P0D094"/>
<dbReference type="PATRIC" id="fig|1736674.3.peg.3052"/>
<name>A0A0P0D094_9FLAO</name>
<dbReference type="PANTHER" id="PTHR34980">
    <property type="entry name" value="INNER MEMBRANE PROTEIN-RELATED-RELATED"/>
    <property type="match status" value="1"/>
</dbReference>
<keyword evidence="1" id="KW-1133">Transmembrane helix</keyword>
<dbReference type="OrthoDB" id="9812349at2"/>
<evidence type="ECO:0000313" key="2">
    <source>
        <dbReference type="EMBL" id="ALJ06351.1"/>
    </source>
</evidence>